<dbReference type="SMART" id="SM00327">
    <property type="entry name" value="VWA"/>
    <property type="match status" value="1"/>
</dbReference>
<dbReference type="EMBL" id="CP046729">
    <property type="protein sequence ID" value="QUP53621.1"/>
    <property type="molecule type" value="Genomic_DNA"/>
</dbReference>
<accession>A0ABX7ZDZ1</accession>
<organism evidence="2 3">
    <name type="scientific">Ralstonia syzygii</name>
    <dbReference type="NCBI Taxonomy" id="28097"/>
    <lineage>
        <taxon>Bacteria</taxon>
        <taxon>Pseudomonadati</taxon>
        <taxon>Pseudomonadota</taxon>
        <taxon>Betaproteobacteria</taxon>
        <taxon>Burkholderiales</taxon>
        <taxon>Burkholderiaceae</taxon>
        <taxon>Ralstonia</taxon>
        <taxon>Ralstonia solanacearum species complex</taxon>
    </lineage>
</organism>
<proteinExistence type="predicted"/>
<evidence type="ECO:0000313" key="2">
    <source>
        <dbReference type="EMBL" id="QUP53621.1"/>
    </source>
</evidence>
<dbReference type="Gene3D" id="2.40.10.10">
    <property type="entry name" value="Trypsin-like serine proteases"/>
    <property type="match status" value="1"/>
</dbReference>
<reference evidence="2 3" key="1">
    <citation type="journal article" date="2021" name="Phytopathology">
        <title>Complete genome sequence of Ralstonia syzygii subsp. indonesiensis strain LLRS-1, isolated from wilted tobacco in China.</title>
        <authorList>
            <person name="Lu C.H."/>
            <person name="Li J.Y."/>
            <person name="Mi M.G."/>
            <person name="Lin Z.L."/>
            <person name="Jiang N."/>
            <person name="Gai X."/>
            <person name="Ma J.H."/>
            <person name="Lei L.P."/>
            <person name="Xia Z.Y."/>
        </authorList>
    </citation>
    <scope>NUCLEOTIDE SEQUENCE [LARGE SCALE GENOMIC DNA]</scope>
    <source>
        <strain evidence="2 3">LLRS-1</strain>
    </source>
</reference>
<dbReference type="Pfam" id="PF13365">
    <property type="entry name" value="Trypsin_2"/>
    <property type="match status" value="1"/>
</dbReference>
<dbReference type="Proteomes" id="UP000677898">
    <property type="component" value="Chromosome"/>
</dbReference>
<name>A0ABX7ZDZ1_9RALS</name>
<protein>
    <submittedName>
        <fullName evidence="2">VWA domain-containing protein</fullName>
    </submittedName>
</protein>
<dbReference type="InterPro" id="IPR051266">
    <property type="entry name" value="CLCR"/>
</dbReference>
<dbReference type="CDD" id="cd00198">
    <property type="entry name" value="vWFA"/>
    <property type="match status" value="1"/>
</dbReference>
<dbReference type="InterPro" id="IPR009003">
    <property type="entry name" value="Peptidase_S1_PA"/>
</dbReference>
<dbReference type="PANTHER" id="PTHR10579:SF43">
    <property type="entry name" value="ZINC FINGER (C3HC4-TYPE RING FINGER) FAMILY PROTEIN"/>
    <property type="match status" value="1"/>
</dbReference>
<dbReference type="PROSITE" id="PS00134">
    <property type="entry name" value="TRYPSIN_HIS"/>
    <property type="match status" value="1"/>
</dbReference>
<evidence type="ECO:0000313" key="3">
    <source>
        <dbReference type="Proteomes" id="UP000677898"/>
    </source>
</evidence>
<dbReference type="InterPro" id="IPR018114">
    <property type="entry name" value="TRYPSIN_HIS"/>
</dbReference>
<dbReference type="Gene3D" id="3.40.50.410">
    <property type="entry name" value="von Willebrand factor, type A domain"/>
    <property type="match status" value="1"/>
</dbReference>
<dbReference type="SUPFAM" id="SSF50494">
    <property type="entry name" value="Trypsin-like serine proteases"/>
    <property type="match status" value="1"/>
</dbReference>
<sequence>MSHIVGTIQVLATPLTIGAGTTLFNPPASPAPGGTKFLLLHFQNLNLQPGDELQVNLGYDIDRFTAADGPSFWTRPVNVYAFPAGVQITYVDAGAGTGNVQLDQYGRGERHAGEAGHPSFSNCDPFYQGSSYEEPTYDPFWYCANPPNWENAACATPLTDVRARVARSVGMILSVETSDYTSILQLSTCSVTLVDADKVMTAGHCHTPAEALNSSVTFDYLTQCDGSRPPGYNPRFYKVKAVLAHRYDSTGDFSLLQLAEAPAGIPVIQMRPDLPGVGEQIFGVHHPNGAVKKLSLPHGEGFATVVNSASSAINVPTTFHVSGGSSGSGLFDAAGRIVGILSNGNPCGGGLLTYFPIATTLQIIAPAPPPVTRDVMLVFDRSGSMSLDDGTGRPKIDSARDALSLFVQLVKSNAGNRLGLVSFSTSVSSPVDFAISDVTPGSKNTLIGPPPYVSGKLLGLTPGGMTTIGGGLAAAQAQLAGAGGANPKAILLMTDGLQNTPPMIADVEGSLAGTTVHAIGFGSESNLDGALLQALAGSHGGLYTRASGGLSLEKFFSNAFGNIFEYGILMDPEFDLPANQRVGTAVPFRICGEEAITVVAGWDNTDAALYAEVTTPGGALITIATPTVETASGRTWTFLRVPLPVGGERDGLWTVNVARPGGGGEFPPPAPALRYFINIIPSGGPQMRRFREGRRYYTGDTINPMVLVRYDDGGWPDGMKASMTISYPDTSVGNVLSKAGLAPAGTTDADGIPPRQATLQSIEQSSGKPVVTYVDTTIDLYNDSLSTGGAFEATATFGKPLVDFLKAEGNYTFHAKATYGDDCTGMRELTWSIHVDVGIDSGSTSATTTELPSGPGGGSCFRMVFTPRDKYGNLLGPGRADGFTLEPQPGSTPSGAVSDLGNGSYQVDLCTEPGSLEPPRIGIVQPGRPPVVVTSSNFRVFVYGVKFICGEHSGDCCGCAPLRPGRYSTEINIHNWQGKDASVLKRVIPLVFAGAATGRAPKVSAPTAHDTLRLPAHHATMVDCCWLAELLLGARPETSIPLTMGILEIVSTIELSVSAVYTATDASGSAPSISVQQVEARVLVI</sequence>
<feature type="domain" description="VWFA" evidence="1">
    <location>
        <begin position="374"/>
        <end position="559"/>
    </location>
</feature>
<dbReference type="InterPro" id="IPR043504">
    <property type="entry name" value="Peptidase_S1_PA_chymotrypsin"/>
</dbReference>
<dbReference type="PANTHER" id="PTHR10579">
    <property type="entry name" value="CALCIUM-ACTIVATED CHLORIDE CHANNEL REGULATOR"/>
    <property type="match status" value="1"/>
</dbReference>
<dbReference type="Pfam" id="PF13519">
    <property type="entry name" value="VWA_2"/>
    <property type="match status" value="1"/>
</dbReference>
<gene>
    <name evidence="2" type="ORF">GO998_07510</name>
</gene>
<keyword evidence="3" id="KW-1185">Reference proteome</keyword>
<dbReference type="PROSITE" id="PS50234">
    <property type="entry name" value="VWFA"/>
    <property type="match status" value="1"/>
</dbReference>
<dbReference type="InterPro" id="IPR002035">
    <property type="entry name" value="VWF_A"/>
</dbReference>
<dbReference type="RefSeq" id="WP_211904898.1">
    <property type="nucleotide sequence ID" value="NZ_CP046729.1"/>
</dbReference>
<evidence type="ECO:0000259" key="1">
    <source>
        <dbReference type="PROSITE" id="PS50234"/>
    </source>
</evidence>
<dbReference type="SUPFAM" id="SSF53300">
    <property type="entry name" value="vWA-like"/>
    <property type="match status" value="1"/>
</dbReference>
<dbReference type="InterPro" id="IPR036465">
    <property type="entry name" value="vWFA_dom_sf"/>
</dbReference>